<dbReference type="EMBL" id="JAVDUM010000021">
    <property type="protein sequence ID" value="MDR6868985.1"/>
    <property type="molecule type" value="Genomic_DNA"/>
</dbReference>
<evidence type="ECO:0000256" key="3">
    <source>
        <dbReference type="ARBA" id="ARBA00023125"/>
    </source>
</evidence>
<dbReference type="PROSITE" id="PS50110">
    <property type="entry name" value="RESPONSE_REGULATORY"/>
    <property type="match status" value="1"/>
</dbReference>
<dbReference type="PROSITE" id="PS50043">
    <property type="entry name" value="HTH_LUXR_2"/>
    <property type="match status" value="1"/>
</dbReference>
<dbReference type="CDD" id="cd06170">
    <property type="entry name" value="LuxR_C_like"/>
    <property type="match status" value="1"/>
</dbReference>
<dbReference type="PROSITE" id="PS00622">
    <property type="entry name" value="HTH_LUXR_1"/>
    <property type="match status" value="1"/>
</dbReference>
<keyword evidence="2" id="KW-0805">Transcription regulation</keyword>
<dbReference type="Pfam" id="PF00196">
    <property type="entry name" value="GerE"/>
    <property type="match status" value="1"/>
</dbReference>
<dbReference type="InterPro" id="IPR011006">
    <property type="entry name" value="CheY-like_superfamily"/>
</dbReference>
<keyword evidence="9" id="KW-1185">Reference proteome</keyword>
<evidence type="ECO:0000313" key="9">
    <source>
        <dbReference type="Proteomes" id="UP001259347"/>
    </source>
</evidence>
<accession>A0ABU1SHB9</accession>
<feature type="domain" description="Response regulatory" evidence="7">
    <location>
        <begin position="4"/>
        <end position="120"/>
    </location>
</feature>
<reference evidence="8 9" key="1">
    <citation type="submission" date="2023-07" db="EMBL/GenBank/DDBJ databases">
        <title>Sorghum-associated microbial communities from plants grown in Nebraska, USA.</title>
        <authorList>
            <person name="Schachtman D."/>
        </authorList>
    </citation>
    <scope>NUCLEOTIDE SEQUENCE [LARGE SCALE GENOMIC DNA]</scope>
    <source>
        <strain evidence="8 9">2980</strain>
    </source>
</reference>
<dbReference type="RefSeq" id="WP_310023309.1">
    <property type="nucleotide sequence ID" value="NZ_JAVDUM010000021.1"/>
</dbReference>
<dbReference type="InterPro" id="IPR058245">
    <property type="entry name" value="NreC/VraR/RcsB-like_REC"/>
</dbReference>
<keyword evidence="4" id="KW-0804">Transcription</keyword>
<comment type="caution">
    <text evidence="8">The sequence shown here is derived from an EMBL/GenBank/DDBJ whole genome shotgun (WGS) entry which is preliminary data.</text>
</comment>
<feature type="modified residue" description="4-aspartylphosphate" evidence="5">
    <location>
        <position position="54"/>
    </location>
</feature>
<evidence type="ECO:0000256" key="1">
    <source>
        <dbReference type="ARBA" id="ARBA00022553"/>
    </source>
</evidence>
<proteinExistence type="predicted"/>
<dbReference type="InterPro" id="IPR039420">
    <property type="entry name" value="WalR-like"/>
</dbReference>
<evidence type="ECO:0000256" key="2">
    <source>
        <dbReference type="ARBA" id="ARBA00023015"/>
    </source>
</evidence>
<keyword evidence="3 8" id="KW-0238">DNA-binding</keyword>
<dbReference type="InterPro" id="IPR000792">
    <property type="entry name" value="Tscrpt_reg_LuxR_C"/>
</dbReference>
<dbReference type="PANTHER" id="PTHR43214:SF24">
    <property type="entry name" value="TRANSCRIPTIONAL REGULATORY PROTEIN NARL-RELATED"/>
    <property type="match status" value="1"/>
</dbReference>
<dbReference type="PANTHER" id="PTHR43214">
    <property type="entry name" value="TWO-COMPONENT RESPONSE REGULATOR"/>
    <property type="match status" value="1"/>
</dbReference>
<dbReference type="SMART" id="SM00421">
    <property type="entry name" value="HTH_LUXR"/>
    <property type="match status" value="1"/>
</dbReference>
<dbReference type="Proteomes" id="UP001259347">
    <property type="component" value="Unassembled WGS sequence"/>
</dbReference>
<evidence type="ECO:0000259" key="6">
    <source>
        <dbReference type="PROSITE" id="PS50043"/>
    </source>
</evidence>
<dbReference type="Pfam" id="PF00072">
    <property type="entry name" value="Response_reg"/>
    <property type="match status" value="1"/>
</dbReference>
<dbReference type="InterPro" id="IPR016032">
    <property type="entry name" value="Sig_transdc_resp-reg_C-effctor"/>
</dbReference>
<dbReference type="PRINTS" id="PR00038">
    <property type="entry name" value="HTHLUXR"/>
</dbReference>
<evidence type="ECO:0000256" key="5">
    <source>
        <dbReference type="PROSITE-ProRule" id="PRU00169"/>
    </source>
</evidence>
<dbReference type="SMART" id="SM00448">
    <property type="entry name" value="REC"/>
    <property type="match status" value="1"/>
</dbReference>
<dbReference type="InterPro" id="IPR001789">
    <property type="entry name" value="Sig_transdc_resp-reg_receiver"/>
</dbReference>
<protein>
    <submittedName>
        <fullName evidence="8">DNA-binding NarL/FixJ family response regulator</fullName>
    </submittedName>
</protein>
<dbReference type="Gene3D" id="3.40.50.2300">
    <property type="match status" value="1"/>
</dbReference>
<keyword evidence="1 5" id="KW-0597">Phosphoprotein</keyword>
<dbReference type="CDD" id="cd17535">
    <property type="entry name" value="REC_NarL-like"/>
    <property type="match status" value="1"/>
</dbReference>
<organism evidence="8 9">
    <name type="scientific">Microbacterium resistens</name>
    <dbReference type="NCBI Taxonomy" id="156977"/>
    <lineage>
        <taxon>Bacteria</taxon>
        <taxon>Bacillati</taxon>
        <taxon>Actinomycetota</taxon>
        <taxon>Actinomycetes</taxon>
        <taxon>Micrococcales</taxon>
        <taxon>Microbacteriaceae</taxon>
        <taxon>Microbacterium</taxon>
    </lineage>
</organism>
<dbReference type="SUPFAM" id="SSF46894">
    <property type="entry name" value="C-terminal effector domain of the bipartite response regulators"/>
    <property type="match status" value="1"/>
</dbReference>
<feature type="domain" description="HTH luxR-type" evidence="6">
    <location>
        <begin position="138"/>
        <end position="203"/>
    </location>
</feature>
<name>A0ABU1SHB9_9MICO</name>
<evidence type="ECO:0000313" key="8">
    <source>
        <dbReference type="EMBL" id="MDR6868985.1"/>
    </source>
</evidence>
<evidence type="ECO:0000256" key="4">
    <source>
        <dbReference type="ARBA" id="ARBA00023163"/>
    </source>
</evidence>
<sequence>MSIRILLVDDHPVVRAGLRAVVEARGFGVVGEAATGEEAVALAAELSPDVVLCDLRLGDGMDGVATTAALRALPDAPAVLILTTFDHDAQIIRAVEAGAAGYLLKDVGTDVISRAIVDAAAGSVVPTPGGDERLLAALRAPRVALTAREQEVLALIDTGAANREIASALFISEATVKTHVVHLLEKLGVDSRSAAVAEARRRGLIGH</sequence>
<evidence type="ECO:0000259" key="7">
    <source>
        <dbReference type="PROSITE" id="PS50110"/>
    </source>
</evidence>
<gene>
    <name evidence="8" type="ORF">J2Y69_003613</name>
</gene>
<dbReference type="SUPFAM" id="SSF52172">
    <property type="entry name" value="CheY-like"/>
    <property type="match status" value="1"/>
</dbReference>
<dbReference type="GO" id="GO:0003677">
    <property type="term" value="F:DNA binding"/>
    <property type="evidence" value="ECO:0007669"/>
    <property type="project" value="UniProtKB-KW"/>
</dbReference>